<proteinExistence type="predicted"/>
<evidence type="ECO:0000313" key="3">
    <source>
        <dbReference type="EMBL" id="CAE0692780.1"/>
    </source>
</evidence>
<dbReference type="Proteomes" id="UP000789595">
    <property type="component" value="Unassembled WGS sequence"/>
</dbReference>
<name>A0A7S4E6A0_9STRA</name>
<keyword evidence="5" id="KW-1185">Reference proteome</keyword>
<feature type="coiled-coil region" evidence="1">
    <location>
        <begin position="131"/>
        <end position="165"/>
    </location>
</feature>
<reference evidence="3" key="1">
    <citation type="submission" date="2021-01" db="EMBL/GenBank/DDBJ databases">
        <authorList>
            <person name="Corre E."/>
            <person name="Pelletier E."/>
            <person name="Niang G."/>
            <person name="Scheremetjew M."/>
            <person name="Finn R."/>
            <person name="Kale V."/>
            <person name="Holt S."/>
            <person name="Cochrane G."/>
            <person name="Meng A."/>
            <person name="Brown T."/>
            <person name="Cohen L."/>
        </authorList>
    </citation>
    <scope>NUCLEOTIDE SEQUENCE</scope>
    <source>
        <strain evidence="3">CCMP1756</strain>
    </source>
</reference>
<evidence type="ECO:0000313" key="5">
    <source>
        <dbReference type="Proteomes" id="UP000789595"/>
    </source>
</evidence>
<gene>
    <name evidence="3" type="ORF">PCAL00307_LOCUS8216</name>
    <name evidence="4" type="ORF">PECAL_2P05510</name>
</gene>
<accession>A0A7S4E6A0</accession>
<evidence type="ECO:0000256" key="2">
    <source>
        <dbReference type="SAM" id="MobiDB-lite"/>
    </source>
</evidence>
<protein>
    <submittedName>
        <fullName evidence="3">Uncharacterized protein</fullName>
    </submittedName>
</protein>
<reference evidence="4" key="2">
    <citation type="submission" date="2021-11" db="EMBL/GenBank/DDBJ databases">
        <authorList>
            <consortium name="Genoscope - CEA"/>
            <person name="William W."/>
        </authorList>
    </citation>
    <scope>NUCLEOTIDE SEQUENCE</scope>
</reference>
<dbReference type="EMBL" id="HBIW01009631">
    <property type="protein sequence ID" value="CAE0692780.1"/>
    <property type="molecule type" value="Transcribed_RNA"/>
</dbReference>
<dbReference type="AlphaFoldDB" id="A0A7S4E6A0"/>
<evidence type="ECO:0000313" key="4">
    <source>
        <dbReference type="EMBL" id="CAH0367526.1"/>
    </source>
</evidence>
<organism evidence="3">
    <name type="scientific">Pelagomonas calceolata</name>
    <dbReference type="NCBI Taxonomy" id="35677"/>
    <lineage>
        <taxon>Eukaryota</taxon>
        <taxon>Sar</taxon>
        <taxon>Stramenopiles</taxon>
        <taxon>Ochrophyta</taxon>
        <taxon>Pelagophyceae</taxon>
        <taxon>Pelagomonadales</taxon>
        <taxon>Pelagomonadaceae</taxon>
        <taxon>Pelagomonas</taxon>
    </lineage>
</organism>
<feature type="compositionally biased region" description="Pro residues" evidence="2">
    <location>
        <begin position="19"/>
        <end position="28"/>
    </location>
</feature>
<sequence length="249" mass="26667">MAAAGHTCSNCKAPLSNEPLPPPRPPTSLPEVVDDQFVVVLDALGGSDPFAETGGGGAPETAAEAIQRCLREHRRGAADESDPVCARCCARAAAAVDGRAADARARALKYARAVGEASLPDPPASIDTTDRDAVALALDRARREARSLRRQLDVVQAEARRLEGEESVVLEAARSLDEDVDAFGEFCDETVGRCARRRRRDGALEVLRRRIDAIEIDRAPFERIDAYVRAACGRLAPGGDEPVPFVEES</sequence>
<evidence type="ECO:0000256" key="1">
    <source>
        <dbReference type="SAM" id="Coils"/>
    </source>
</evidence>
<keyword evidence="1" id="KW-0175">Coiled coil</keyword>
<dbReference type="EMBL" id="CAKKNE010000002">
    <property type="protein sequence ID" value="CAH0367526.1"/>
    <property type="molecule type" value="Genomic_DNA"/>
</dbReference>
<feature type="region of interest" description="Disordered" evidence="2">
    <location>
        <begin position="1"/>
        <end position="30"/>
    </location>
</feature>